<dbReference type="Gene3D" id="3.40.50.1820">
    <property type="entry name" value="alpha/beta hydrolase"/>
    <property type="match status" value="1"/>
</dbReference>
<dbReference type="PANTHER" id="PTHR46118">
    <property type="entry name" value="PROTEIN ABHD11"/>
    <property type="match status" value="1"/>
</dbReference>
<feature type="non-terminal residue" evidence="5">
    <location>
        <position position="1"/>
    </location>
</feature>
<keyword evidence="2" id="KW-0378">Hydrolase</keyword>
<dbReference type="SUPFAM" id="SSF53474">
    <property type="entry name" value="alpha/beta-Hydrolases"/>
    <property type="match status" value="1"/>
</dbReference>
<dbReference type="AlphaFoldDB" id="A0A2A9N761"/>
<feature type="compositionally biased region" description="Basic and acidic residues" evidence="3">
    <location>
        <begin position="181"/>
        <end position="194"/>
    </location>
</feature>
<proteinExistence type="inferred from homology"/>
<feature type="region of interest" description="Disordered" evidence="3">
    <location>
        <begin position="165"/>
        <end position="208"/>
    </location>
</feature>
<dbReference type="InterPro" id="IPR000073">
    <property type="entry name" value="AB_hydrolase_1"/>
</dbReference>
<dbReference type="EMBL" id="KZ302289">
    <property type="protein sequence ID" value="PFH45799.1"/>
    <property type="molecule type" value="Genomic_DNA"/>
</dbReference>
<accession>A0A2A9N761</accession>
<gene>
    <name evidence="5" type="ORF">AMATHDRAFT_157816</name>
</gene>
<keyword evidence="6" id="KW-1185">Reference proteome</keyword>
<dbReference type="GO" id="GO:0052689">
    <property type="term" value="F:carboxylic ester hydrolase activity"/>
    <property type="evidence" value="ECO:0007669"/>
    <property type="project" value="TreeGrafter"/>
</dbReference>
<dbReference type="PANTHER" id="PTHR46118:SF4">
    <property type="entry name" value="PROTEIN ABHD11"/>
    <property type="match status" value="1"/>
</dbReference>
<evidence type="ECO:0000256" key="2">
    <source>
        <dbReference type="ARBA" id="ARBA00022801"/>
    </source>
</evidence>
<feature type="domain" description="AB hydrolase-1" evidence="4">
    <location>
        <begin position="1"/>
        <end position="78"/>
    </location>
</feature>
<dbReference type="Proteomes" id="UP000242287">
    <property type="component" value="Unassembled WGS sequence"/>
</dbReference>
<name>A0A2A9N761_9AGAR</name>
<dbReference type="STRING" id="703135.A0A2A9N761"/>
<dbReference type="GO" id="GO:0005739">
    <property type="term" value="C:mitochondrion"/>
    <property type="evidence" value="ECO:0007669"/>
    <property type="project" value="TreeGrafter"/>
</dbReference>
<protein>
    <recommendedName>
        <fullName evidence="4">AB hydrolase-1 domain-containing protein</fullName>
    </recommendedName>
</protein>
<dbReference type="Pfam" id="PF00561">
    <property type="entry name" value="Abhydrolase_1"/>
    <property type="match status" value="1"/>
</dbReference>
<organism evidence="5 6">
    <name type="scientific">Amanita thiersii Skay4041</name>
    <dbReference type="NCBI Taxonomy" id="703135"/>
    <lineage>
        <taxon>Eukaryota</taxon>
        <taxon>Fungi</taxon>
        <taxon>Dikarya</taxon>
        <taxon>Basidiomycota</taxon>
        <taxon>Agaricomycotina</taxon>
        <taxon>Agaricomycetes</taxon>
        <taxon>Agaricomycetidae</taxon>
        <taxon>Agaricales</taxon>
        <taxon>Pluteineae</taxon>
        <taxon>Amanitaceae</taxon>
        <taxon>Amanita</taxon>
    </lineage>
</organism>
<evidence type="ECO:0000256" key="3">
    <source>
        <dbReference type="SAM" id="MobiDB-lite"/>
    </source>
</evidence>
<dbReference type="OrthoDB" id="8119704at2759"/>
<evidence type="ECO:0000313" key="6">
    <source>
        <dbReference type="Proteomes" id="UP000242287"/>
    </source>
</evidence>
<comment type="similarity">
    <text evidence="1">Belongs to the AB hydrolase superfamily.</text>
</comment>
<evidence type="ECO:0000256" key="1">
    <source>
        <dbReference type="ARBA" id="ARBA00008645"/>
    </source>
</evidence>
<evidence type="ECO:0000313" key="5">
    <source>
        <dbReference type="EMBL" id="PFH45799.1"/>
    </source>
</evidence>
<sequence>GSKRNWTSLSRALARNLGRPVYALDLRNQGTSPHARPMTYESMAGDVRRFVKDKGLEGVTLVGHSMGGKVVMTVALQIGMEEEKKGATRSSELANLVVVDIAPARAELSRDFMEYVRLMREIEERELKTRSEADAVLEGYEKVSSCRVHVKSMRERMEILSFGQGRGRVTDRHPPFLTSSTDHEVPEKEDGDRHAGRRGRKGNEKCTE</sequence>
<dbReference type="InterPro" id="IPR029058">
    <property type="entry name" value="AB_hydrolase_fold"/>
</dbReference>
<reference evidence="5 6" key="1">
    <citation type="submission" date="2014-02" db="EMBL/GenBank/DDBJ databases">
        <title>Transposable element dynamics among asymbiotic and ectomycorrhizal Amanita fungi.</title>
        <authorList>
            <consortium name="DOE Joint Genome Institute"/>
            <person name="Hess J."/>
            <person name="Skrede I."/>
            <person name="Wolfe B."/>
            <person name="LaButti K."/>
            <person name="Ohm R.A."/>
            <person name="Grigoriev I.V."/>
            <person name="Pringle A."/>
        </authorList>
    </citation>
    <scope>NUCLEOTIDE SEQUENCE [LARGE SCALE GENOMIC DNA]</scope>
    <source>
        <strain evidence="5 6">SKay4041</strain>
    </source>
</reference>
<evidence type="ECO:0000259" key="4">
    <source>
        <dbReference type="Pfam" id="PF00561"/>
    </source>
</evidence>